<dbReference type="STRING" id="1121393.SAMN02745216_01910"/>
<reference evidence="2" key="1">
    <citation type="submission" date="2016-11" db="EMBL/GenBank/DDBJ databases">
        <authorList>
            <person name="Varghese N."/>
            <person name="Submissions S."/>
        </authorList>
    </citation>
    <scope>NUCLEOTIDE SEQUENCE [LARGE SCALE GENOMIC DNA]</scope>
    <source>
        <strain evidence="2">DSM 16219</strain>
    </source>
</reference>
<sequence length="67" mass="7870">MQCRNHPDREARVVCQKMNVGYCQECLDNCESCTDPTGYCKFRSACMTWELCKKTVKQRLREEKESA</sequence>
<protein>
    <submittedName>
        <fullName evidence="1">Uncharacterized protein</fullName>
    </submittedName>
</protein>
<organism evidence="1 2">
    <name type="scientific">Desulfatibacillum alkenivorans DSM 16219</name>
    <dbReference type="NCBI Taxonomy" id="1121393"/>
    <lineage>
        <taxon>Bacteria</taxon>
        <taxon>Pseudomonadati</taxon>
        <taxon>Thermodesulfobacteriota</taxon>
        <taxon>Desulfobacteria</taxon>
        <taxon>Desulfobacterales</taxon>
        <taxon>Desulfatibacillaceae</taxon>
        <taxon>Desulfatibacillum</taxon>
    </lineage>
</organism>
<proteinExistence type="predicted"/>
<keyword evidence="2" id="KW-1185">Reference proteome</keyword>
<name>A0A1M6KIS5_9BACT</name>
<accession>A0A1M6KIS5</accession>
<dbReference type="OrthoDB" id="5518440at2"/>
<dbReference type="Proteomes" id="UP000183994">
    <property type="component" value="Unassembled WGS sequence"/>
</dbReference>
<evidence type="ECO:0000313" key="2">
    <source>
        <dbReference type="Proteomes" id="UP000183994"/>
    </source>
</evidence>
<dbReference type="EMBL" id="FQZU01000009">
    <property type="protein sequence ID" value="SHJ58799.1"/>
    <property type="molecule type" value="Genomic_DNA"/>
</dbReference>
<dbReference type="AlphaFoldDB" id="A0A1M6KIS5"/>
<gene>
    <name evidence="1" type="ORF">SAMN02745216_01910</name>
</gene>
<evidence type="ECO:0000313" key="1">
    <source>
        <dbReference type="EMBL" id="SHJ58799.1"/>
    </source>
</evidence>
<dbReference type="RefSeq" id="WP_015949076.1">
    <property type="nucleotide sequence ID" value="NZ_FQZU01000009.1"/>
</dbReference>